<feature type="transmembrane region" description="Helical" evidence="12">
    <location>
        <begin position="31"/>
        <end position="53"/>
    </location>
</feature>
<evidence type="ECO:0000256" key="9">
    <source>
        <dbReference type="ARBA" id="ARBA00023065"/>
    </source>
</evidence>
<dbReference type="PANTHER" id="PTHR11893:SF41">
    <property type="entry name" value="INNEXIN INX2"/>
    <property type="match status" value="1"/>
</dbReference>
<feature type="transmembrane region" description="Helical" evidence="12">
    <location>
        <begin position="275"/>
        <end position="296"/>
    </location>
</feature>
<feature type="transmembrane region" description="Helical" evidence="12">
    <location>
        <begin position="194"/>
        <end position="219"/>
    </location>
</feature>
<evidence type="ECO:0000313" key="14">
    <source>
        <dbReference type="Proteomes" id="UP001187531"/>
    </source>
</evidence>
<evidence type="ECO:0000256" key="4">
    <source>
        <dbReference type="ARBA" id="ARBA00022475"/>
    </source>
</evidence>
<dbReference type="GO" id="GO:0007602">
    <property type="term" value="P:phototransduction"/>
    <property type="evidence" value="ECO:0007669"/>
    <property type="project" value="TreeGrafter"/>
</dbReference>
<evidence type="ECO:0000256" key="5">
    <source>
        <dbReference type="ARBA" id="ARBA00022692"/>
    </source>
</evidence>
<sequence length="365" mass="42586">MLPVLSEVKKVSPFWQKKRQKVSVDSPIAKLHYRITFGFLLMSCILVSSGSFFGKAIQCMQDKFEVRQQALDQFCYVSSTFSLPNHFLQSKVGQSIPHLGVGTMEDADPVFHNYYQWVPFMLLFQAAFFYMPHYLWKIFENGKVKSLVNGLTSLSISSIDSKTEEKISHLVDYLYNSRSGHKFLGIKYIICESLYLINLFFQIMINNLFLGGGFLTLGFRAINYLNMDPEVRTDPLYITFPRMTKCTFRRYGPSGTLQIHDSLCLLAINIINEKIYVFLFFWFFLLLILTSIYFLYRLSLIISQSLRRLSIPELKMNVDYGDYLLLSFLKVNINDQCIFIKIMDELKMRYDGKSIEKEKLISEEK</sequence>
<accession>A0AA88H312</accession>
<dbReference type="PANTHER" id="PTHR11893">
    <property type="entry name" value="INNEXIN"/>
    <property type="match status" value="1"/>
</dbReference>
<reference evidence="13" key="1">
    <citation type="submission" date="2023-07" db="EMBL/GenBank/DDBJ databases">
        <title>Chromosome-level genome assembly of Artemia franciscana.</title>
        <authorList>
            <person name="Jo E."/>
        </authorList>
    </citation>
    <scope>NUCLEOTIDE SEQUENCE</scope>
    <source>
        <tissue evidence="13">Whole body</tissue>
    </source>
</reference>
<dbReference type="GO" id="GO:0005921">
    <property type="term" value="C:gap junction"/>
    <property type="evidence" value="ECO:0007669"/>
    <property type="project" value="UniProtKB-SubCell"/>
</dbReference>
<evidence type="ECO:0000256" key="7">
    <source>
        <dbReference type="ARBA" id="ARBA00022949"/>
    </source>
</evidence>
<keyword evidence="9 12" id="KW-0406">Ion transport</keyword>
<keyword evidence="7" id="KW-0965">Cell junction</keyword>
<evidence type="ECO:0000256" key="12">
    <source>
        <dbReference type="RuleBase" id="RU010713"/>
    </source>
</evidence>
<dbReference type="PROSITE" id="PS51013">
    <property type="entry name" value="PANNEXIN"/>
    <property type="match status" value="1"/>
</dbReference>
<evidence type="ECO:0000256" key="1">
    <source>
        <dbReference type="ARBA" id="ARBA00004610"/>
    </source>
</evidence>
<comment type="function">
    <text evidence="12">Structural component of the gap junctions.</text>
</comment>
<dbReference type="GO" id="GO:0005886">
    <property type="term" value="C:plasma membrane"/>
    <property type="evidence" value="ECO:0007669"/>
    <property type="project" value="UniProtKB-SubCell"/>
</dbReference>
<feature type="transmembrane region" description="Helical" evidence="12">
    <location>
        <begin position="114"/>
        <end position="136"/>
    </location>
</feature>
<evidence type="ECO:0000256" key="8">
    <source>
        <dbReference type="ARBA" id="ARBA00022989"/>
    </source>
</evidence>
<dbReference type="PRINTS" id="PR01262">
    <property type="entry name" value="INNEXIN"/>
</dbReference>
<gene>
    <name evidence="12" type="primary">inx</name>
    <name evidence="13" type="ORF">QYM36_018106</name>
</gene>
<comment type="subcellular location">
    <subcellularLocation>
        <location evidence="1">Cell junction</location>
        <location evidence="1">Gap junction</location>
    </subcellularLocation>
    <subcellularLocation>
        <location evidence="2 12">Cell membrane</location>
        <topology evidence="2 12">Multi-pass membrane protein</topology>
    </subcellularLocation>
</comment>
<keyword evidence="5 12" id="KW-0812">Transmembrane</keyword>
<evidence type="ECO:0000256" key="10">
    <source>
        <dbReference type="ARBA" id="ARBA00023136"/>
    </source>
</evidence>
<comment type="caution">
    <text evidence="13">The sequence shown here is derived from an EMBL/GenBank/DDBJ whole genome shotgun (WGS) entry which is preliminary data.</text>
</comment>
<keyword evidence="3 12" id="KW-0813">Transport</keyword>
<dbReference type="Proteomes" id="UP001187531">
    <property type="component" value="Unassembled WGS sequence"/>
</dbReference>
<proteinExistence type="inferred from homology"/>
<keyword evidence="6" id="KW-0303">Gap junction</keyword>
<keyword evidence="11 12" id="KW-0407">Ion channel</keyword>
<keyword evidence="8 12" id="KW-1133">Transmembrane helix</keyword>
<dbReference type="Pfam" id="PF00876">
    <property type="entry name" value="Innexin"/>
    <property type="match status" value="1"/>
</dbReference>
<evidence type="ECO:0000256" key="3">
    <source>
        <dbReference type="ARBA" id="ARBA00022448"/>
    </source>
</evidence>
<keyword evidence="10 12" id="KW-0472">Membrane</keyword>
<dbReference type="EMBL" id="JAVRJZ010000093">
    <property type="protein sequence ID" value="KAK2703433.1"/>
    <property type="molecule type" value="Genomic_DNA"/>
</dbReference>
<name>A0AA88H312_ARTSF</name>
<dbReference type="InterPro" id="IPR000990">
    <property type="entry name" value="Innexin"/>
</dbReference>
<dbReference type="GO" id="GO:0034220">
    <property type="term" value="P:monoatomic ion transmembrane transport"/>
    <property type="evidence" value="ECO:0007669"/>
    <property type="project" value="UniProtKB-KW"/>
</dbReference>
<comment type="similarity">
    <text evidence="12">Belongs to the pannexin family.</text>
</comment>
<protein>
    <recommendedName>
        <fullName evidence="12">Innexin</fullName>
    </recommendedName>
</protein>
<dbReference type="GO" id="GO:0005243">
    <property type="term" value="F:gap junction channel activity"/>
    <property type="evidence" value="ECO:0007669"/>
    <property type="project" value="TreeGrafter"/>
</dbReference>
<evidence type="ECO:0000256" key="2">
    <source>
        <dbReference type="ARBA" id="ARBA00004651"/>
    </source>
</evidence>
<keyword evidence="4" id="KW-1003">Cell membrane</keyword>
<evidence type="ECO:0000256" key="11">
    <source>
        <dbReference type="ARBA" id="ARBA00023303"/>
    </source>
</evidence>
<evidence type="ECO:0000256" key="6">
    <source>
        <dbReference type="ARBA" id="ARBA00022868"/>
    </source>
</evidence>
<keyword evidence="14" id="KW-1185">Reference proteome</keyword>
<dbReference type="AlphaFoldDB" id="A0AA88H312"/>
<evidence type="ECO:0000313" key="13">
    <source>
        <dbReference type="EMBL" id="KAK2703433.1"/>
    </source>
</evidence>
<organism evidence="13 14">
    <name type="scientific">Artemia franciscana</name>
    <name type="common">Brine shrimp</name>
    <name type="synonym">Artemia sanfranciscana</name>
    <dbReference type="NCBI Taxonomy" id="6661"/>
    <lineage>
        <taxon>Eukaryota</taxon>
        <taxon>Metazoa</taxon>
        <taxon>Ecdysozoa</taxon>
        <taxon>Arthropoda</taxon>
        <taxon>Crustacea</taxon>
        <taxon>Branchiopoda</taxon>
        <taxon>Anostraca</taxon>
        <taxon>Artemiidae</taxon>
        <taxon>Artemia</taxon>
    </lineage>
</organism>